<feature type="transmembrane region" description="Helical" evidence="6">
    <location>
        <begin position="125"/>
        <end position="146"/>
    </location>
</feature>
<evidence type="ECO:0000313" key="7">
    <source>
        <dbReference type="EMBL" id="MFB9731729.1"/>
    </source>
</evidence>
<evidence type="ECO:0000256" key="2">
    <source>
        <dbReference type="ARBA" id="ARBA00022448"/>
    </source>
</evidence>
<feature type="transmembrane region" description="Helical" evidence="6">
    <location>
        <begin position="166"/>
        <end position="184"/>
    </location>
</feature>
<evidence type="ECO:0000256" key="5">
    <source>
        <dbReference type="ARBA" id="ARBA00023136"/>
    </source>
</evidence>
<reference evidence="7 8" key="1">
    <citation type="submission" date="2024-09" db="EMBL/GenBank/DDBJ databases">
        <authorList>
            <person name="Sun Q."/>
            <person name="Mori K."/>
        </authorList>
    </citation>
    <scope>NUCLEOTIDE SEQUENCE [LARGE SCALE GENOMIC DNA]</scope>
    <source>
        <strain evidence="7 8">JCM 12763</strain>
    </source>
</reference>
<feature type="transmembrane region" description="Helical" evidence="6">
    <location>
        <begin position="308"/>
        <end position="334"/>
    </location>
</feature>
<organism evidence="7 8">
    <name type="scientific">Ornithinimicrobium kibberense</name>
    <dbReference type="NCBI Taxonomy" id="282060"/>
    <lineage>
        <taxon>Bacteria</taxon>
        <taxon>Bacillati</taxon>
        <taxon>Actinomycetota</taxon>
        <taxon>Actinomycetes</taxon>
        <taxon>Micrococcales</taxon>
        <taxon>Ornithinimicrobiaceae</taxon>
        <taxon>Ornithinimicrobium</taxon>
    </lineage>
</organism>
<name>A0ABV5V1R1_9MICO</name>
<feature type="transmembrane region" description="Helical" evidence="6">
    <location>
        <begin position="196"/>
        <end position="219"/>
    </location>
</feature>
<dbReference type="PANTHER" id="PTHR42865">
    <property type="entry name" value="PROTON/GLUTAMATE-ASPARTATE SYMPORTER"/>
    <property type="match status" value="1"/>
</dbReference>
<dbReference type="EMBL" id="JBHMAX010000013">
    <property type="protein sequence ID" value="MFB9731729.1"/>
    <property type="molecule type" value="Genomic_DNA"/>
</dbReference>
<dbReference type="RefSeq" id="WP_141337657.1">
    <property type="nucleotide sequence ID" value="NZ_JBHMAX010000013.1"/>
</dbReference>
<dbReference type="Gene3D" id="1.10.3860.10">
    <property type="entry name" value="Sodium:dicarboxylate symporter"/>
    <property type="match status" value="1"/>
</dbReference>
<keyword evidence="8" id="KW-1185">Reference proteome</keyword>
<sequence length="400" mass="41596">MRKLGLLPRIGIAIVLGIVLGLFLPEAVVRVFVTFNGLFSSFLGFIIPLIIVGLITPAIGELGRGAGKWLGVTAGIAYGSTVFAGLMAFLISWALLPRMLQAGDFTELTNPEEALLGPYFTVEMAPVFGVMTALVLSFVVGLGLTVLPTDGLQRGFNELRTIIETVIAKVIIPLLPVYIFGIFLNMTVAGQVAEVIATFLGVIVLVFAMTAVLLLLQYAVAGSMTGRNPLKALKTMSPAYLTALGTSSSAATIPVTLRQAIEIGVRPQVASFTVPLCATIHLAGSTLKIVSFSLAVMVLAGIEINAPIFIGFILMLGITMVAAPGVPGGAIFAASGLLSSMLGFTEPQVGLMIATYIAIDSFGTATNVTGDGAIAMVVDKLSGGRVDEPAPEEMPEPLVG</sequence>
<evidence type="ECO:0000256" key="3">
    <source>
        <dbReference type="ARBA" id="ARBA00022692"/>
    </source>
</evidence>
<evidence type="ECO:0000256" key="6">
    <source>
        <dbReference type="SAM" id="Phobius"/>
    </source>
</evidence>
<evidence type="ECO:0000313" key="8">
    <source>
        <dbReference type="Proteomes" id="UP001589613"/>
    </source>
</evidence>
<keyword evidence="5 6" id="KW-0472">Membrane</keyword>
<dbReference type="SUPFAM" id="SSF118215">
    <property type="entry name" value="Proton glutamate symport protein"/>
    <property type="match status" value="1"/>
</dbReference>
<gene>
    <name evidence="7" type="ORF">ACFFN0_06720</name>
</gene>
<comment type="caution">
    <text evidence="7">The sequence shown here is derived from an EMBL/GenBank/DDBJ whole genome shotgun (WGS) entry which is preliminary data.</text>
</comment>
<proteinExistence type="predicted"/>
<dbReference type="InterPro" id="IPR036458">
    <property type="entry name" value="Na:dicarbo_symporter_sf"/>
</dbReference>
<comment type="subcellular location">
    <subcellularLocation>
        <location evidence="1">Membrane</location>
        <topology evidence="1">Multi-pass membrane protein</topology>
    </subcellularLocation>
</comment>
<evidence type="ECO:0000256" key="1">
    <source>
        <dbReference type="ARBA" id="ARBA00004141"/>
    </source>
</evidence>
<protein>
    <submittedName>
        <fullName evidence="7">Dicarboxylate/amino acid:cation symporter</fullName>
    </submittedName>
</protein>
<accession>A0ABV5V1R1</accession>
<feature type="transmembrane region" description="Helical" evidence="6">
    <location>
        <begin position="269"/>
        <end position="302"/>
    </location>
</feature>
<feature type="transmembrane region" description="Helical" evidence="6">
    <location>
        <begin position="75"/>
        <end position="96"/>
    </location>
</feature>
<keyword evidence="2" id="KW-0813">Transport</keyword>
<evidence type="ECO:0000256" key="4">
    <source>
        <dbReference type="ARBA" id="ARBA00022989"/>
    </source>
</evidence>
<dbReference type="InterPro" id="IPR001991">
    <property type="entry name" value="Na-dicarboxylate_symporter"/>
</dbReference>
<dbReference type="Pfam" id="PF00375">
    <property type="entry name" value="SDF"/>
    <property type="match status" value="1"/>
</dbReference>
<keyword evidence="4 6" id="KW-1133">Transmembrane helix</keyword>
<dbReference type="Proteomes" id="UP001589613">
    <property type="component" value="Unassembled WGS sequence"/>
</dbReference>
<feature type="transmembrane region" description="Helical" evidence="6">
    <location>
        <begin position="31"/>
        <end position="55"/>
    </location>
</feature>
<dbReference type="PANTHER" id="PTHR42865:SF8">
    <property type="entry name" value="SERINE_THREONINE TRANSPORTER SSTT"/>
    <property type="match status" value="1"/>
</dbReference>
<keyword evidence="3 6" id="KW-0812">Transmembrane</keyword>
<feature type="transmembrane region" description="Helical" evidence="6">
    <location>
        <begin position="6"/>
        <end position="24"/>
    </location>
</feature>